<evidence type="ECO:0000313" key="1">
    <source>
        <dbReference type="EMBL" id="SOQ36466.1"/>
    </source>
</evidence>
<proteinExistence type="predicted"/>
<gene>
    <name evidence="1" type="ORF">SFRICE_024490</name>
</gene>
<organism evidence="1">
    <name type="scientific">Spodoptera frugiperda</name>
    <name type="common">Fall armyworm</name>
    <dbReference type="NCBI Taxonomy" id="7108"/>
    <lineage>
        <taxon>Eukaryota</taxon>
        <taxon>Metazoa</taxon>
        <taxon>Ecdysozoa</taxon>
        <taxon>Arthropoda</taxon>
        <taxon>Hexapoda</taxon>
        <taxon>Insecta</taxon>
        <taxon>Pterygota</taxon>
        <taxon>Neoptera</taxon>
        <taxon>Endopterygota</taxon>
        <taxon>Lepidoptera</taxon>
        <taxon>Glossata</taxon>
        <taxon>Ditrysia</taxon>
        <taxon>Noctuoidea</taxon>
        <taxon>Noctuidae</taxon>
        <taxon>Amphipyrinae</taxon>
        <taxon>Spodoptera</taxon>
    </lineage>
</organism>
<protein>
    <submittedName>
        <fullName evidence="1">SFRICE_024490</fullName>
    </submittedName>
</protein>
<name>A0A2H1V6Q8_SPOFR</name>
<accession>A0A2H1V6Q8</accession>
<dbReference type="AlphaFoldDB" id="A0A2H1V6Q8"/>
<dbReference type="EMBL" id="ODYU01000946">
    <property type="protein sequence ID" value="SOQ36466.1"/>
    <property type="molecule type" value="Genomic_DNA"/>
</dbReference>
<sequence>MISPRFPHDVFLYRLSVVSKSILGKSHIEQYVLIITIVRRTQLSKNHGFTHVLTQSRMRDVAASAHAAHDEKSLCDSKLVEHFSINVHIESATRCTTTSCLATVPSVQSYVIITLGYMTKLQHIAIHLESQNNNTWKININKLTKPH</sequence>
<reference evidence="1" key="1">
    <citation type="submission" date="2016-07" db="EMBL/GenBank/DDBJ databases">
        <authorList>
            <person name="Bretaudeau A."/>
        </authorList>
    </citation>
    <scope>NUCLEOTIDE SEQUENCE</scope>
    <source>
        <strain evidence="1">Rice</strain>
        <tissue evidence="1">Whole body</tissue>
    </source>
</reference>